<feature type="compositionally biased region" description="Low complexity" evidence="1">
    <location>
        <begin position="93"/>
        <end position="105"/>
    </location>
</feature>
<feature type="region of interest" description="Disordered" evidence="1">
    <location>
        <begin position="68"/>
        <end position="175"/>
    </location>
</feature>
<dbReference type="EMBL" id="FZOR01000031">
    <property type="protein sequence ID" value="SNT45630.1"/>
    <property type="molecule type" value="Genomic_DNA"/>
</dbReference>
<feature type="compositionally biased region" description="Low complexity" evidence="1">
    <location>
        <begin position="115"/>
        <end position="132"/>
    </location>
</feature>
<evidence type="ECO:0000313" key="2">
    <source>
        <dbReference type="EMBL" id="SNT45630.1"/>
    </source>
</evidence>
<gene>
    <name evidence="2" type="ORF">SAMN05443665_103171</name>
</gene>
<evidence type="ECO:0000313" key="3">
    <source>
        <dbReference type="Proteomes" id="UP000198318"/>
    </source>
</evidence>
<keyword evidence="3" id="KW-1185">Reference proteome</keyword>
<accession>A0A239MT26</accession>
<dbReference type="AlphaFoldDB" id="A0A239MT26"/>
<evidence type="ECO:0000256" key="1">
    <source>
        <dbReference type="SAM" id="MobiDB-lite"/>
    </source>
</evidence>
<protein>
    <submittedName>
        <fullName evidence="2">Uncharacterized protein</fullName>
    </submittedName>
</protein>
<reference evidence="2 3" key="1">
    <citation type="submission" date="2017-06" db="EMBL/GenBank/DDBJ databases">
        <authorList>
            <person name="Kim H.J."/>
            <person name="Triplett B.A."/>
        </authorList>
    </citation>
    <scope>NUCLEOTIDE SEQUENCE [LARGE SCALE GENOMIC DNA]</scope>
    <source>
        <strain evidence="2 3">DSM 44715</strain>
    </source>
</reference>
<dbReference type="Proteomes" id="UP000198318">
    <property type="component" value="Unassembled WGS sequence"/>
</dbReference>
<proteinExistence type="predicted"/>
<organism evidence="2 3">
    <name type="scientific">Actinomadura meyerae</name>
    <dbReference type="NCBI Taxonomy" id="240840"/>
    <lineage>
        <taxon>Bacteria</taxon>
        <taxon>Bacillati</taxon>
        <taxon>Actinomycetota</taxon>
        <taxon>Actinomycetes</taxon>
        <taxon>Streptosporangiales</taxon>
        <taxon>Thermomonosporaceae</taxon>
        <taxon>Actinomadura</taxon>
    </lineage>
</organism>
<sequence>MNAHLSDSDRQALRLAQDLREEMRAALPQLPAAPSVSPFVDQSGMPSVLLRMDAETAHALMALLAERRAGQPGLPGPEPRRADGTVPPPPAQAVPAAQGPIVAPADPYGESAHQGAPYPGGAYPDPAYSGPGYPEPAYPEPAYTDGPFVPPQPSAPFFAGGTGPTPLVPTVYPTH</sequence>
<name>A0A239MT26_9ACTN</name>